<evidence type="ECO:0000256" key="1">
    <source>
        <dbReference type="SAM" id="Phobius"/>
    </source>
</evidence>
<keyword evidence="1" id="KW-0812">Transmembrane</keyword>
<dbReference type="RefSeq" id="WP_006780521.1">
    <property type="nucleotide sequence ID" value="NZ_CP040506.1"/>
</dbReference>
<accession>G5IGB4</accession>
<proteinExistence type="predicted"/>
<feature type="transmembrane region" description="Helical" evidence="1">
    <location>
        <begin position="59"/>
        <end position="80"/>
    </location>
</feature>
<sequence length="242" mass="27114">MITPMTKTLETELLWSEEELTKKSKMKNEGAGLLLLGIGILAAGVCNHLLLQIIYESRIIWSAVTICCVLLGIVLAWFGIKLINKVGASVAEETAKDSGYTAKEILECYQESRQPSTLLLSLSSSPSKEKDFMEVGFLTKNWLKLPKNIFCGIMRISDVAAIWYEETALPGYDPGIFVVKSDGKLRYVKCKSDAGREIVDAITARNSKSITIRKFMFDGNEYDAFQSPQKTADIYRITQYER</sequence>
<reference evidence="2 3" key="1">
    <citation type="submission" date="2011-08" db="EMBL/GenBank/DDBJ databases">
        <title>The Genome Sequence of Clostridium hathewayi WAL-18680.</title>
        <authorList>
            <consortium name="The Broad Institute Genome Sequencing Platform"/>
            <person name="Earl A."/>
            <person name="Ward D."/>
            <person name="Feldgarden M."/>
            <person name="Gevers D."/>
            <person name="Finegold S.M."/>
            <person name="Summanen P.H."/>
            <person name="Molitoris D.R."/>
            <person name="Song M."/>
            <person name="Daigneault M."/>
            <person name="Allen-Vercoe E."/>
            <person name="Young S.K."/>
            <person name="Zeng Q."/>
            <person name="Gargeya S."/>
            <person name="Fitzgerald M."/>
            <person name="Haas B."/>
            <person name="Abouelleil A."/>
            <person name="Alvarado L."/>
            <person name="Arachchi H.M."/>
            <person name="Berlin A."/>
            <person name="Brown A."/>
            <person name="Chapman S.B."/>
            <person name="Chen Z."/>
            <person name="Dunbar C."/>
            <person name="Freedman E."/>
            <person name="Gearin G."/>
            <person name="Gellesch M."/>
            <person name="Goldberg J."/>
            <person name="Griggs A."/>
            <person name="Gujja S."/>
            <person name="Heiman D."/>
            <person name="Howarth C."/>
            <person name="Larson L."/>
            <person name="Lui A."/>
            <person name="MacDonald P.J.P."/>
            <person name="Montmayeur A."/>
            <person name="Murphy C."/>
            <person name="Neiman D."/>
            <person name="Pearson M."/>
            <person name="Priest M."/>
            <person name="Roberts A."/>
            <person name="Saif S."/>
            <person name="Shea T."/>
            <person name="Shenoy N."/>
            <person name="Sisk P."/>
            <person name="Stolte C."/>
            <person name="Sykes S."/>
            <person name="Wortman J."/>
            <person name="Nusbaum C."/>
            <person name="Birren B."/>
        </authorList>
    </citation>
    <scope>NUCLEOTIDE SEQUENCE [LARGE SCALE GENOMIC DNA]</scope>
    <source>
        <strain evidence="2 3">WAL-18680</strain>
    </source>
</reference>
<protein>
    <submittedName>
        <fullName evidence="2">Uncharacterized protein</fullName>
    </submittedName>
</protein>
<organism evidence="2 3">
    <name type="scientific">Hungatella hathewayi WAL-18680</name>
    <dbReference type="NCBI Taxonomy" id="742737"/>
    <lineage>
        <taxon>Bacteria</taxon>
        <taxon>Bacillati</taxon>
        <taxon>Bacillota</taxon>
        <taxon>Clostridia</taxon>
        <taxon>Lachnospirales</taxon>
        <taxon>Lachnospiraceae</taxon>
        <taxon>Hungatella</taxon>
    </lineage>
</organism>
<dbReference type="OrthoDB" id="2087005at2"/>
<feature type="transmembrane region" description="Helical" evidence="1">
    <location>
        <begin position="31"/>
        <end position="53"/>
    </location>
</feature>
<evidence type="ECO:0000313" key="2">
    <source>
        <dbReference type="EMBL" id="EHI59476.1"/>
    </source>
</evidence>
<dbReference type="HOGENOM" id="CLU_1145976_0_0_9"/>
<dbReference type="EMBL" id="ADLN01000057">
    <property type="protein sequence ID" value="EHI59476.1"/>
    <property type="molecule type" value="Genomic_DNA"/>
</dbReference>
<keyword evidence="1" id="KW-0472">Membrane</keyword>
<comment type="caution">
    <text evidence="2">The sequence shown here is derived from an EMBL/GenBank/DDBJ whole genome shotgun (WGS) entry which is preliminary data.</text>
</comment>
<keyword evidence="3" id="KW-1185">Reference proteome</keyword>
<gene>
    <name evidence="2" type="ORF">HMPREF9473_02542</name>
</gene>
<dbReference type="AlphaFoldDB" id="G5IGB4"/>
<evidence type="ECO:0000313" key="3">
    <source>
        <dbReference type="Proteomes" id="UP000005384"/>
    </source>
</evidence>
<keyword evidence="1" id="KW-1133">Transmembrane helix</keyword>
<name>G5IGB4_9FIRM</name>
<dbReference type="Proteomes" id="UP000005384">
    <property type="component" value="Unassembled WGS sequence"/>
</dbReference>
<dbReference type="PATRIC" id="fig|742737.3.peg.2558"/>